<comment type="caution">
    <text evidence="3">The sequence shown here is derived from an EMBL/GenBank/DDBJ whole genome shotgun (WGS) entry which is preliminary data.</text>
</comment>
<evidence type="ECO:0000313" key="4">
    <source>
        <dbReference type="Proteomes" id="UP000785679"/>
    </source>
</evidence>
<name>A0A8J8P5S2_HALGN</name>
<accession>A0A8J8P5S2</accession>
<feature type="compositionally biased region" description="Polar residues" evidence="2">
    <location>
        <begin position="1943"/>
        <end position="1958"/>
    </location>
</feature>
<keyword evidence="1" id="KW-0175">Coiled coil</keyword>
<feature type="coiled-coil region" evidence="1">
    <location>
        <begin position="1276"/>
        <end position="1303"/>
    </location>
</feature>
<feature type="region of interest" description="Disordered" evidence="2">
    <location>
        <begin position="875"/>
        <end position="915"/>
    </location>
</feature>
<feature type="compositionally biased region" description="Polar residues" evidence="2">
    <location>
        <begin position="1218"/>
        <end position="1228"/>
    </location>
</feature>
<sequence length="1958" mass="220341">MSLSVIFSEQQKNQLISVVSQRQLDQKRYDCSEQNNSITNHPLAQDATFQRTDEGSKATSGGEIVVSGLNEWQEDRKKEGLRESQINVLQEKNLKVQDEINDIMLQQQPPSVTMQLKFVTGNIKAAVKLNQEQQIAQMKNEALNGKNNRLTNQIGSSLVADGNLISSNNFQIKKRNINYEGKANRFDKKEPVTPKGVISIRNANASSDMGENLSIEIKRTKFKEKRQSVGVEPLQKLNEKPGIGDHPLHNNALSHLRAHPKLKIFSHKSGGNQVHQMVGGRDYRHFEVSESHNHHIHNHNQHQIEEAFNVPPGFYSPMKRGPNNRVGSLTIQRVALGQMNPQLYSYVTGGEMNRPQKQYNNNHQKKDHNDFQSTLTEVMTRGKDGDQRHSPKSHFSSSIVRDGMNQQDLLNKNQNFVPQLQLLSIPEGGISPKKKSALTISREAQLIQKTLNNSDDKIRKSVSIAATTPDSERAIIQQKQSVPPSQTHSPTESIGRDNSQTIYDQSVSLHLIQQQPSPQQKSQIQTPQYGVNSNYVVEDQNVSNFHQDHFNHSAMQDIQLPTSATGISRAKQTYFTNRPTTTILRPNRHVKSPLIDLISGQGSDMKLYTGGSDHPEISYQLGAVSQQQMMMLRNMGQSHYDVGYANMPYEYANELGTPSQYIYQVGQKQLHDIIKSEVRGILNYSNMTATYQNPNSELMTPQNNNAKGSTQQRSNSRQKALQGGLKQQSAQLARGIYISNGGTKGGNLNNTATGQAGAISRQRAQSGLKGRSISAMRGGAGAPISQQDLSEGRPVSNGNIQRPRFGMPQTQGKMPHIELTIRDDVSPEYTRASHLMYKTTTHKQRSDINFQYPNDDFKNDIILAVGRDPIQHMRNESFSPVNQEQQRSQIRTYSKNGKSSNQIREPSLHQDFDPKTQPRQIIVASKTPQTIKTEPLNGPAVGGALKVPNSKEAKEWLAFKQNKIVFNSGKIAETANSSKAIVVERENIQGRSGKSGGDAASYNKKIGGAHSQNCSSYSTSMMNPRLVLNQVSDTDSIKIRSCSNYSIIAGSGAPAMNTAQNHQVQKMQDFTTASSTTGQYTQNGNPNISIKAPQESQIGKTTQKDIISAGGNGAGTKNRINATRGQVANHAKKITQQLLESNLDQSNNQVIFEQFEENQESFNDYKPRSGGVSYERSEVATRTLLDFEPLEEVGIDINSFLQSNNQAGQKVNGAAADQNDNGQRTPTHSGVDPRLREIFPFMNDAGQISLDTSNQHKFVEQMMILSEKMIILFAEKMSLETRLEVEKQERQKLEAKFDDERIQYGVQISTCQDQIKEISLLQSKLASQARTIADMEKSNKNKKYRKERLENHIKQLKKEHLDEKQELKRQIKEISDVLANKVYKQQLKEKHMMMPIVRAESTVNSNAMQHVIERITNRSQITENITLNLSGDVTQDIPTTPINNLMITSEIKRVMTPTSNHLQPLSGGMIEPMKQFFSITPTNKMAEGGSGFKTLQVPHPQNTVIQRDTFEMAQRLGVSFDNSKKNLKYNPPAMNNYLVPEAHNINEASQANGLNNVTLAIPDLPPTESSFVKESGASEMSNSGRPAMNSAHIDQEVKIEEVKEEEIEPVILPAKSSTQEEQKYNPIGLHQRQLNIPRDHEVKNTQSMILKYKNDVKRDDSYLDMIEDINEDGSKMTKRAFARRHNQLGSSGFQSLIRQRTMRKASSLANQSINTMIKQITQSFIEKLTQNEERHTEIALTQLYQGLIAKGKNFAEMFAHKAYDIKNMKDDHLLKQTVRGETQWLQQQDFFQIVEEELNVKINDQDKTGLVRFCGNITEKTNSILSAVEEENPPFFLSYQKIGVRQLDLFLLDDDNQQSQEIQCSVSREIYDRDKMCRHISEEKLGDYIDAKLAGNPYIASFGTKRRKLPDTVQEIPKMFHNVQLKKNQINEEEENFLDSSDDNNSFRTENDESQTSN</sequence>
<feature type="compositionally biased region" description="Acidic residues" evidence="2">
    <location>
        <begin position="1932"/>
        <end position="1942"/>
    </location>
</feature>
<reference evidence="3" key="1">
    <citation type="submission" date="2019-06" db="EMBL/GenBank/DDBJ databases">
        <authorList>
            <person name="Zheng W."/>
        </authorList>
    </citation>
    <scope>NUCLEOTIDE SEQUENCE</scope>
    <source>
        <strain evidence="3">QDHG01</strain>
    </source>
</reference>
<feature type="compositionally biased region" description="Polar residues" evidence="2">
    <location>
        <begin position="477"/>
        <end position="497"/>
    </location>
</feature>
<evidence type="ECO:0000256" key="1">
    <source>
        <dbReference type="SAM" id="Coils"/>
    </source>
</evidence>
<feature type="region of interest" description="Disordered" evidence="2">
    <location>
        <begin position="692"/>
        <end position="726"/>
    </location>
</feature>
<proteinExistence type="predicted"/>
<feature type="coiled-coil region" evidence="1">
    <location>
        <begin position="1332"/>
        <end position="1377"/>
    </location>
</feature>
<feature type="region of interest" description="Disordered" evidence="2">
    <location>
        <begin position="1208"/>
        <end position="1231"/>
    </location>
</feature>
<keyword evidence="4" id="KW-1185">Reference proteome</keyword>
<feature type="coiled-coil region" evidence="1">
    <location>
        <begin position="86"/>
        <end position="148"/>
    </location>
</feature>
<protein>
    <submittedName>
        <fullName evidence="3">Uncharacterized protein</fullName>
    </submittedName>
</protein>
<evidence type="ECO:0000313" key="3">
    <source>
        <dbReference type="EMBL" id="TNV87612.1"/>
    </source>
</evidence>
<feature type="region of interest" description="Disordered" evidence="2">
    <location>
        <begin position="465"/>
        <end position="497"/>
    </location>
</feature>
<gene>
    <name evidence="3" type="ORF">FGO68_gene16970</name>
</gene>
<evidence type="ECO:0000256" key="2">
    <source>
        <dbReference type="SAM" id="MobiDB-lite"/>
    </source>
</evidence>
<feature type="region of interest" description="Disordered" evidence="2">
    <location>
        <begin position="740"/>
        <end position="811"/>
    </location>
</feature>
<dbReference type="Proteomes" id="UP000785679">
    <property type="component" value="Unassembled WGS sequence"/>
</dbReference>
<feature type="compositionally biased region" description="Basic and acidic residues" evidence="2">
    <location>
        <begin position="906"/>
        <end position="915"/>
    </location>
</feature>
<feature type="region of interest" description="Disordered" evidence="2">
    <location>
        <begin position="1932"/>
        <end position="1958"/>
    </location>
</feature>
<organism evidence="3 4">
    <name type="scientific">Halteria grandinella</name>
    <dbReference type="NCBI Taxonomy" id="5974"/>
    <lineage>
        <taxon>Eukaryota</taxon>
        <taxon>Sar</taxon>
        <taxon>Alveolata</taxon>
        <taxon>Ciliophora</taxon>
        <taxon>Intramacronucleata</taxon>
        <taxon>Spirotrichea</taxon>
        <taxon>Stichotrichia</taxon>
        <taxon>Sporadotrichida</taxon>
        <taxon>Halteriidae</taxon>
        <taxon>Halteria</taxon>
    </lineage>
</organism>
<feature type="compositionally biased region" description="Polar residues" evidence="2">
    <location>
        <begin position="876"/>
        <end position="904"/>
    </location>
</feature>
<dbReference type="EMBL" id="RRYP01000319">
    <property type="protein sequence ID" value="TNV87612.1"/>
    <property type="molecule type" value="Genomic_DNA"/>
</dbReference>